<evidence type="ECO:0000256" key="7">
    <source>
        <dbReference type="ARBA" id="ARBA00023049"/>
    </source>
</evidence>
<evidence type="ECO:0000313" key="10">
    <source>
        <dbReference type="EMBL" id="KHJ98777.1"/>
    </source>
</evidence>
<evidence type="ECO:0000313" key="11">
    <source>
        <dbReference type="Proteomes" id="UP000053660"/>
    </source>
</evidence>
<organism evidence="10 11">
    <name type="scientific">Oesophagostomum dentatum</name>
    <name type="common">Nodular worm</name>
    <dbReference type="NCBI Taxonomy" id="61180"/>
    <lineage>
        <taxon>Eukaryota</taxon>
        <taxon>Metazoa</taxon>
        <taxon>Ecdysozoa</taxon>
        <taxon>Nematoda</taxon>
        <taxon>Chromadorea</taxon>
        <taxon>Rhabditida</taxon>
        <taxon>Rhabditina</taxon>
        <taxon>Rhabditomorpha</taxon>
        <taxon>Strongyloidea</taxon>
        <taxon>Strongylidae</taxon>
        <taxon>Oesophagostomum</taxon>
    </lineage>
</organism>
<evidence type="ECO:0000256" key="5">
    <source>
        <dbReference type="ARBA" id="ARBA00022801"/>
    </source>
</evidence>
<dbReference type="MEROPS" id="M13.A26"/>
<evidence type="ECO:0000256" key="6">
    <source>
        <dbReference type="ARBA" id="ARBA00022833"/>
    </source>
</evidence>
<dbReference type="InterPro" id="IPR000718">
    <property type="entry name" value="Peptidase_M13"/>
</dbReference>
<dbReference type="CDD" id="cd08662">
    <property type="entry name" value="M13"/>
    <property type="match status" value="1"/>
</dbReference>
<sequence>MLRSAANYLNNMNRRANPCSDFYSFACGRYAENRVVPEHAKKVTVLNDMKKDLDLHLKGILENSPRKNATKAMALALTYYDSCMNEVAQNDMGALPLLSLVSQMGGWEMLTNARFDSADYHWEALAGQLATIGVDGLIKVFVHNSFEDSDKQMLMFCPPKLFLEKKKFYRGAPSSNIFLSYYREYIQNLLQLLGVDMEDDGGVIDFQVNDIIDVERRIANLTRTDSPRNHSIINNLITFGDFRKSYPDIRWDLFFNEELKESLGPLDDGAMVNVLDVGYFDGLSALVKSKPLRSVSIRQTIKKSQFLESFNLNSLSSINNYMMWRLVSTFDVYLPQQYRVPAQKFHANMYGATADVPQWENCVREVSENLAMPLSTAYASSYFSTEDREKAEEMIVDLKRSMERLLHEAEWMDDTTRSAALKKLEKMGHKIGFPDALLNDSAVLAPFEGVHMTNNRYFDNAVQLKKAAVRYVLSRLQNPPPKEEWASPVIAVDAFHYFTGNEIIFPAAILQFPMFVPEAPFYVNYGAIGLGIGHEITHGYDDLGAQYDDLGNLRMWWNFDTMETFLKKRQCFINQYSNHFEPITQRSVDGRLTIGENIADNGGLRVAYEAYRMRSLRETDSPALPGLSAFSPEQLFFVAYANTWCEAVKTSSINYLMDTDVHALGMFRVNVPLQNFPAFSEAFQCPSGSPMNPYEKCRIW</sequence>
<keyword evidence="6" id="KW-0862">Zinc</keyword>
<evidence type="ECO:0000256" key="4">
    <source>
        <dbReference type="ARBA" id="ARBA00022723"/>
    </source>
</evidence>
<evidence type="ECO:0000256" key="2">
    <source>
        <dbReference type="ARBA" id="ARBA00007357"/>
    </source>
</evidence>
<dbReference type="Gene3D" id="3.40.390.10">
    <property type="entry name" value="Collagenase (Catalytic Domain)"/>
    <property type="match status" value="1"/>
</dbReference>
<dbReference type="PRINTS" id="PR00786">
    <property type="entry name" value="NEPRILYSIN"/>
</dbReference>
<evidence type="ECO:0000256" key="3">
    <source>
        <dbReference type="ARBA" id="ARBA00022670"/>
    </source>
</evidence>
<evidence type="ECO:0000259" key="8">
    <source>
        <dbReference type="Pfam" id="PF01431"/>
    </source>
</evidence>
<dbReference type="Proteomes" id="UP000053660">
    <property type="component" value="Unassembled WGS sequence"/>
</dbReference>
<reference evidence="10 11" key="1">
    <citation type="submission" date="2014-03" db="EMBL/GenBank/DDBJ databases">
        <title>Draft genome of the hookworm Oesophagostomum dentatum.</title>
        <authorList>
            <person name="Mitreva M."/>
        </authorList>
    </citation>
    <scope>NUCLEOTIDE SEQUENCE [LARGE SCALE GENOMIC DNA]</scope>
    <source>
        <strain evidence="10 11">OD-Hann</strain>
    </source>
</reference>
<keyword evidence="5" id="KW-0378">Hydrolase</keyword>
<dbReference type="SUPFAM" id="SSF55486">
    <property type="entry name" value="Metalloproteases ('zincins'), catalytic domain"/>
    <property type="match status" value="1"/>
</dbReference>
<dbReference type="EMBL" id="KN549276">
    <property type="protein sequence ID" value="KHJ98777.1"/>
    <property type="molecule type" value="Genomic_DNA"/>
</dbReference>
<feature type="domain" description="Peptidase M13 N-terminal" evidence="9">
    <location>
        <begin position="18"/>
        <end position="434"/>
    </location>
</feature>
<dbReference type="AlphaFoldDB" id="A0A0B1TSG4"/>
<dbReference type="InterPro" id="IPR008753">
    <property type="entry name" value="Peptidase_M13_N"/>
</dbReference>
<feature type="domain" description="Peptidase M13 C-terminal" evidence="8">
    <location>
        <begin position="496"/>
        <end position="699"/>
    </location>
</feature>
<evidence type="ECO:0000259" key="9">
    <source>
        <dbReference type="Pfam" id="PF05649"/>
    </source>
</evidence>
<protein>
    <submittedName>
        <fullName evidence="10">Peptidase family M13</fullName>
    </submittedName>
</protein>
<dbReference type="InterPro" id="IPR018497">
    <property type="entry name" value="Peptidase_M13_C"/>
</dbReference>
<dbReference type="InterPro" id="IPR042089">
    <property type="entry name" value="Peptidase_M13_dom_2"/>
</dbReference>
<proteinExistence type="inferred from homology"/>
<comment type="similarity">
    <text evidence="2">Belongs to the peptidase M13 family.</text>
</comment>
<evidence type="ECO:0000256" key="1">
    <source>
        <dbReference type="ARBA" id="ARBA00001947"/>
    </source>
</evidence>
<keyword evidence="11" id="KW-1185">Reference proteome</keyword>
<name>A0A0B1TSG4_OESDE</name>
<keyword evidence="4" id="KW-0479">Metal-binding</keyword>
<dbReference type="PANTHER" id="PTHR11733">
    <property type="entry name" value="ZINC METALLOPROTEASE FAMILY M13 NEPRILYSIN-RELATED"/>
    <property type="match status" value="1"/>
</dbReference>
<dbReference type="GO" id="GO:0046872">
    <property type="term" value="F:metal ion binding"/>
    <property type="evidence" value="ECO:0007669"/>
    <property type="project" value="UniProtKB-KW"/>
</dbReference>
<accession>A0A0B1TSG4</accession>
<dbReference type="GO" id="GO:0004222">
    <property type="term" value="F:metalloendopeptidase activity"/>
    <property type="evidence" value="ECO:0007669"/>
    <property type="project" value="InterPro"/>
</dbReference>
<dbReference type="InterPro" id="IPR024079">
    <property type="entry name" value="MetalloPept_cat_dom_sf"/>
</dbReference>
<comment type="cofactor">
    <cofactor evidence="1">
        <name>Zn(2+)</name>
        <dbReference type="ChEBI" id="CHEBI:29105"/>
    </cofactor>
</comment>
<dbReference type="Pfam" id="PF01431">
    <property type="entry name" value="Peptidase_M13"/>
    <property type="match status" value="1"/>
</dbReference>
<dbReference type="Pfam" id="PF05649">
    <property type="entry name" value="Peptidase_M13_N"/>
    <property type="match status" value="1"/>
</dbReference>
<dbReference type="PANTHER" id="PTHR11733:SF167">
    <property type="entry name" value="FI17812P1-RELATED"/>
    <property type="match status" value="1"/>
</dbReference>
<dbReference type="Gene3D" id="1.10.1380.10">
    <property type="entry name" value="Neutral endopeptidase , domain2"/>
    <property type="match status" value="1"/>
</dbReference>
<dbReference type="GO" id="GO:0005886">
    <property type="term" value="C:plasma membrane"/>
    <property type="evidence" value="ECO:0007669"/>
    <property type="project" value="TreeGrafter"/>
</dbReference>
<keyword evidence="7" id="KW-0482">Metalloprotease</keyword>
<dbReference type="GO" id="GO:0016485">
    <property type="term" value="P:protein processing"/>
    <property type="evidence" value="ECO:0007669"/>
    <property type="project" value="TreeGrafter"/>
</dbReference>
<gene>
    <name evidence="10" type="ORF">OESDEN_01242</name>
</gene>
<dbReference type="OrthoDB" id="6475849at2759"/>
<keyword evidence="3" id="KW-0645">Protease</keyword>
<dbReference type="PROSITE" id="PS51885">
    <property type="entry name" value="NEPRILYSIN"/>
    <property type="match status" value="1"/>
</dbReference>